<evidence type="ECO:0000256" key="1">
    <source>
        <dbReference type="SAM" id="Phobius"/>
    </source>
</evidence>
<reference evidence="2 3" key="1">
    <citation type="submission" date="2020-07" db="EMBL/GenBank/DDBJ databases">
        <title>Sequencing the genomes of 1000 actinobacteria strains.</title>
        <authorList>
            <person name="Klenk H.-P."/>
        </authorList>
    </citation>
    <scope>NUCLEOTIDE SEQUENCE [LARGE SCALE GENOMIC DNA]</scope>
    <source>
        <strain evidence="2 3">DSM 45927</strain>
    </source>
</reference>
<keyword evidence="3" id="KW-1185">Reference proteome</keyword>
<evidence type="ECO:0000313" key="2">
    <source>
        <dbReference type="EMBL" id="NYI98803.1"/>
    </source>
</evidence>
<dbReference type="SUPFAM" id="SSF140478">
    <property type="entry name" value="LemA-like"/>
    <property type="match status" value="1"/>
</dbReference>
<dbReference type="Gene3D" id="1.20.1440.20">
    <property type="entry name" value="LemA-like domain"/>
    <property type="match status" value="1"/>
</dbReference>
<evidence type="ECO:0000313" key="3">
    <source>
        <dbReference type="Proteomes" id="UP000575985"/>
    </source>
</evidence>
<keyword evidence="1" id="KW-0812">Transmembrane</keyword>
<accession>A0A853BUL6</accession>
<keyword evidence="1" id="KW-1133">Transmembrane helix</keyword>
<proteinExistence type="predicted"/>
<sequence length="194" mass="20639">MPAWMPPWITTAALVLTAVVLLSAYVSWRAGRLDRLHTRVETAYAALDAALVRRSAVVLELAAAPALEPASAVLLGDAAARARRAHGAERAERELAESTLSRALRAVMAEPGLAEALGAHEAAEAAEAGGDDLVAEVESAAKRVMLARRFYNDAVAGIREARSGRLVRLLRLAGRAPMPEFFEMDDEPPVTAPP</sequence>
<keyword evidence="1" id="KW-0472">Membrane</keyword>
<dbReference type="AlphaFoldDB" id="A0A853BUL6"/>
<organism evidence="2 3">
    <name type="scientific">Streptomonospora nanhaiensis</name>
    <dbReference type="NCBI Taxonomy" id="1323731"/>
    <lineage>
        <taxon>Bacteria</taxon>
        <taxon>Bacillati</taxon>
        <taxon>Actinomycetota</taxon>
        <taxon>Actinomycetes</taxon>
        <taxon>Streptosporangiales</taxon>
        <taxon>Nocardiopsidaceae</taxon>
        <taxon>Streptomonospora</taxon>
    </lineage>
</organism>
<evidence type="ECO:0008006" key="4">
    <source>
        <dbReference type="Google" id="ProtNLM"/>
    </source>
</evidence>
<comment type="caution">
    <text evidence="2">The sequence shown here is derived from an EMBL/GenBank/DDBJ whole genome shotgun (WGS) entry which is preliminary data.</text>
</comment>
<protein>
    <recommendedName>
        <fullName evidence="4">LemA family protein</fullName>
    </recommendedName>
</protein>
<dbReference type="EMBL" id="JACCFO010000001">
    <property type="protein sequence ID" value="NYI98803.1"/>
    <property type="molecule type" value="Genomic_DNA"/>
</dbReference>
<name>A0A853BUL6_9ACTN</name>
<dbReference type="Proteomes" id="UP000575985">
    <property type="component" value="Unassembled WGS sequence"/>
</dbReference>
<feature type="transmembrane region" description="Helical" evidence="1">
    <location>
        <begin position="6"/>
        <end position="28"/>
    </location>
</feature>
<dbReference type="InterPro" id="IPR023353">
    <property type="entry name" value="LemA-like_dom_sf"/>
</dbReference>
<gene>
    <name evidence="2" type="ORF">HNR12_005080</name>
</gene>